<keyword evidence="7" id="KW-1185">Reference proteome</keyword>
<name>A0A1G7P8D1_9FIRM</name>
<dbReference type="OrthoDB" id="9768714at2"/>
<dbReference type="SUPFAM" id="SSF48179">
    <property type="entry name" value="6-phosphogluconate dehydrogenase C-terminal domain-like"/>
    <property type="match status" value="1"/>
</dbReference>
<feature type="domain" description="Mannitol dehydrogenase C-terminal" evidence="5">
    <location>
        <begin position="286"/>
        <end position="491"/>
    </location>
</feature>
<dbReference type="GO" id="GO:0008926">
    <property type="term" value="F:mannitol-1-phosphate 5-dehydrogenase activity"/>
    <property type="evidence" value="ECO:0007669"/>
    <property type="project" value="UniProtKB-EC"/>
</dbReference>
<proteinExistence type="predicted"/>
<dbReference type="InterPro" id="IPR036291">
    <property type="entry name" value="NAD(P)-bd_dom_sf"/>
</dbReference>
<dbReference type="Gene3D" id="3.40.50.720">
    <property type="entry name" value="NAD(P)-binding Rossmann-like Domain"/>
    <property type="match status" value="1"/>
</dbReference>
<dbReference type="InterPro" id="IPR013118">
    <property type="entry name" value="Mannitol_DH_C"/>
</dbReference>
<gene>
    <name evidence="6" type="ORF">SAMN05660235_02866</name>
</gene>
<sequence length="508" mass="56675">MAKLNKELLASGFAFPAGLAVSPYPADLPERVIQFGEGNFLRAFVDWMFHKLNRQGLFNGRVVVVQPIAEGLVDKINAQDGLYTLLLRGLENGQPVEYKEIITSVSRGINPYADWDAFLKCAENPDIEYVISNTTEAGIAYDPNDRPDMRPPASFPAKLAVYLYHRFRHFNGDPAKGMVILPCELIDRNGDNLKKIIFRLADEWQWPQDFKDWLENHNYFLNTLVDRVVTGYPKDEAAAIQAQLGYEDDLLDTGELFHLWVIEGPAGLAERLPFTQVGLNVVWTDDMTPYRTRKVRILNGAHTAAVPASFLYGLETVGEMMDHPVMGKFVRQVVDEEIIPSINLDKGMLTDFAAAVMERFQNPYIKHYLISILLNSSSKFKARVLPSILEYHAKFGKLPEKLTFSLAALIAVYAGGKIDGSAMLARRAKGEFTMRDDLPVLEFFARTWADCDGSPGGVRQVAAAVLANTALWGEDLTQVSGLTDKTADYLYQIVTDGMQAAAARLVGR</sequence>
<dbReference type="GO" id="GO:0019592">
    <property type="term" value="P:mannitol catabolic process"/>
    <property type="evidence" value="ECO:0007669"/>
    <property type="project" value="TreeGrafter"/>
</dbReference>
<dbReference type="STRING" id="1123285.SAMN05660235_02866"/>
<keyword evidence="2" id="KW-0520">NAD</keyword>
<keyword evidence="1" id="KW-0560">Oxidoreductase</keyword>
<evidence type="ECO:0000256" key="3">
    <source>
        <dbReference type="ARBA" id="ARBA00048615"/>
    </source>
</evidence>
<feature type="domain" description="Mannitol dehydrogenase N-terminal" evidence="4">
    <location>
        <begin position="31"/>
        <end position="272"/>
    </location>
</feature>
<dbReference type="PANTHER" id="PTHR30524">
    <property type="entry name" value="MANNITOL-1-PHOSPHATE 5-DEHYDROGENASE"/>
    <property type="match status" value="1"/>
</dbReference>
<evidence type="ECO:0000256" key="2">
    <source>
        <dbReference type="ARBA" id="ARBA00023027"/>
    </source>
</evidence>
<evidence type="ECO:0000313" key="7">
    <source>
        <dbReference type="Proteomes" id="UP000243333"/>
    </source>
</evidence>
<dbReference type="NCBIfam" id="NF002969">
    <property type="entry name" value="PRK03643.1"/>
    <property type="match status" value="1"/>
</dbReference>
<dbReference type="Pfam" id="PF08125">
    <property type="entry name" value="Mannitol_dh_C"/>
    <property type="match status" value="1"/>
</dbReference>
<protein>
    <submittedName>
        <fullName evidence="6">Tagaturonate reductase</fullName>
    </submittedName>
</protein>
<dbReference type="GO" id="GO:0009026">
    <property type="term" value="F:tagaturonate reductase activity"/>
    <property type="evidence" value="ECO:0007669"/>
    <property type="project" value="TreeGrafter"/>
</dbReference>
<evidence type="ECO:0000259" key="5">
    <source>
        <dbReference type="Pfam" id="PF08125"/>
    </source>
</evidence>
<evidence type="ECO:0000256" key="1">
    <source>
        <dbReference type="ARBA" id="ARBA00023002"/>
    </source>
</evidence>
<dbReference type="GO" id="GO:0019698">
    <property type="term" value="P:D-galacturonate catabolic process"/>
    <property type="evidence" value="ECO:0007669"/>
    <property type="project" value="TreeGrafter"/>
</dbReference>
<dbReference type="RefSeq" id="WP_093692011.1">
    <property type="nucleotide sequence ID" value="NZ_FNBU01000033.1"/>
</dbReference>
<dbReference type="Proteomes" id="UP000243333">
    <property type="component" value="Unassembled WGS sequence"/>
</dbReference>
<dbReference type="Pfam" id="PF01232">
    <property type="entry name" value="Mannitol_dh"/>
    <property type="match status" value="1"/>
</dbReference>
<evidence type="ECO:0000313" key="6">
    <source>
        <dbReference type="EMBL" id="SDF82464.1"/>
    </source>
</evidence>
<comment type="catalytic activity">
    <reaction evidence="3">
        <text>D-mannitol 1-phosphate + NAD(+) = beta-D-fructose 6-phosphate + NADH + H(+)</text>
        <dbReference type="Rhea" id="RHEA:19661"/>
        <dbReference type="ChEBI" id="CHEBI:15378"/>
        <dbReference type="ChEBI" id="CHEBI:57540"/>
        <dbReference type="ChEBI" id="CHEBI:57634"/>
        <dbReference type="ChEBI" id="CHEBI:57945"/>
        <dbReference type="ChEBI" id="CHEBI:61381"/>
        <dbReference type="EC" id="1.1.1.17"/>
    </reaction>
</comment>
<accession>A0A1G7P8D1</accession>
<dbReference type="Gene3D" id="1.10.1040.10">
    <property type="entry name" value="N-(1-d-carboxylethyl)-l-norvaline Dehydrogenase, domain 2"/>
    <property type="match status" value="1"/>
</dbReference>
<dbReference type="SUPFAM" id="SSF51735">
    <property type="entry name" value="NAD(P)-binding Rossmann-fold domains"/>
    <property type="match status" value="1"/>
</dbReference>
<dbReference type="PANTHER" id="PTHR30524:SF0">
    <property type="entry name" value="ALTRONATE OXIDOREDUCTASE-RELATED"/>
    <property type="match status" value="1"/>
</dbReference>
<dbReference type="GO" id="GO:0005829">
    <property type="term" value="C:cytosol"/>
    <property type="evidence" value="ECO:0007669"/>
    <property type="project" value="TreeGrafter"/>
</dbReference>
<dbReference type="InterPro" id="IPR013131">
    <property type="entry name" value="Mannitol_DH_N"/>
</dbReference>
<dbReference type="InterPro" id="IPR008927">
    <property type="entry name" value="6-PGluconate_DH-like_C_sf"/>
</dbReference>
<dbReference type="InterPro" id="IPR013328">
    <property type="entry name" value="6PGD_dom2"/>
</dbReference>
<evidence type="ECO:0000259" key="4">
    <source>
        <dbReference type="Pfam" id="PF01232"/>
    </source>
</evidence>
<reference evidence="7" key="1">
    <citation type="submission" date="2016-10" db="EMBL/GenBank/DDBJ databases">
        <authorList>
            <person name="Varghese N."/>
            <person name="Submissions S."/>
        </authorList>
    </citation>
    <scope>NUCLEOTIDE SEQUENCE [LARGE SCALE GENOMIC DNA]</scope>
    <source>
        <strain evidence="7">DSM 23256</strain>
    </source>
</reference>
<organism evidence="6 7">
    <name type="scientific">Sporolituus thermophilus DSM 23256</name>
    <dbReference type="NCBI Taxonomy" id="1123285"/>
    <lineage>
        <taxon>Bacteria</taxon>
        <taxon>Bacillati</taxon>
        <taxon>Bacillota</taxon>
        <taxon>Negativicutes</taxon>
        <taxon>Selenomonadales</taxon>
        <taxon>Sporomusaceae</taxon>
        <taxon>Sporolituus</taxon>
    </lineage>
</organism>
<dbReference type="AlphaFoldDB" id="A0A1G7P8D1"/>
<dbReference type="EMBL" id="FNBU01000033">
    <property type="protein sequence ID" value="SDF82464.1"/>
    <property type="molecule type" value="Genomic_DNA"/>
</dbReference>